<dbReference type="InterPro" id="IPR017932">
    <property type="entry name" value="GATase_2_dom"/>
</dbReference>
<evidence type="ECO:0000256" key="8">
    <source>
        <dbReference type="PIRSR" id="PIRSR001589-1"/>
    </source>
</evidence>
<dbReference type="GO" id="GO:0006529">
    <property type="term" value="P:asparagine biosynthetic process"/>
    <property type="evidence" value="ECO:0007669"/>
    <property type="project" value="UniProtKB-KW"/>
</dbReference>
<dbReference type="Gene3D" id="3.60.20.10">
    <property type="entry name" value="Glutamine Phosphoribosylpyrophosphate, subunit 1, domain 1"/>
    <property type="match status" value="1"/>
</dbReference>
<dbReference type="NCBIfam" id="TIGR03104">
    <property type="entry name" value="trio_amidotrans"/>
    <property type="match status" value="1"/>
</dbReference>
<evidence type="ECO:0000256" key="6">
    <source>
        <dbReference type="ARBA" id="ARBA00022962"/>
    </source>
</evidence>
<dbReference type="InterPro" id="IPR029055">
    <property type="entry name" value="Ntn_hydrolases_N"/>
</dbReference>
<feature type="binding site" evidence="9">
    <location>
        <position position="287"/>
    </location>
    <ligand>
        <name>ATP</name>
        <dbReference type="ChEBI" id="CHEBI:30616"/>
    </ligand>
</feature>
<keyword evidence="5 9" id="KW-0067">ATP-binding</keyword>
<feature type="binding site" evidence="9">
    <location>
        <position position="100"/>
    </location>
    <ligand>
        <name>L-glutamine</name>
        <dbReference type="ChEBI" id="CHEBI:58359"/>
    </ligand>
</feature>
<dbReference type="InterPro" id="IPR014729">
    <property type="entry name" value="Rossmann-like_a/b/a_fold"/>
</dbReference>
<evidence type="ECO:0000256" key="2">
    <source>
        <dbReference type="ARBA" id="ARBA00005752"/>
    </source>
</evidence>
<feature type="domain" description="Glutamine amidotransferase type-2" evidence="10">
    <location>
        <begin position="2"/>
        <end position="213"/>
    </location>
</feature>
<dbReference type="SUPFAM" id="SSF52402">
    <property type="entry name" value="Adenine nucleotide alpha hydrolases-like"/>
    <property type="match status" value="1"/>
</dbReference>
<dbReference type="RefSeq" id="WP_123421413.1">
    <property type="nucleotide sequence ID" value="NZ_RJUL01000004.1"/>
</dbReference>
<evidence type="ECO:0000259" key="10">
    <source>
        <dbReference type="PROSITE" id="PS51278"/>
    </source>
</evidence>
<proteinExistence type="inferred from homology"/>
<protein>
    <recommendedName>
        <fullName evidence="3">asparagine synthase (glutamine-hydrolyzing)</fullName>
        <ecNumber evidence="3">6.3.5.4</ecNumber>
    </recommendedName>
</protein>
<evidence type="ECO:0000313" key="12">
    <source>
        <dbReference type="Proteomes" id="UP000268033"/>
    </source>
</evidence>
<gene>
    <name evidence="11" type="ORF">EDC28_104269</name>
</gene>
<dbReference type="InterPro" id="IPR017535">
    <property type="entry name" value="Asparagine_synth"/>
</dbReference>
<dbReference type="Pfam" id="PF00733">
    <property type="entry name" value="Asn_synthase"/>
    <property type="match status" value="1"/>
</dbReference>
<dbReference type="CDD" id="cd01991">
    <property type="entry name" value="Asn_synthase_B_C"/>
    <property type="match status" value="1"/>
</dbReference>
<reference evidence="11 12" key="1">
    <citation type="submission" date="2018-11" db="EMBL/GenBank/DDBJ databases">
        <title>Genomic Encyclopedia of Type Strains, Phase IV (KMG-IV): sequencing the most valuable type-strain genomes for metagenomic binning, comparative biology and taxonomic classification.</title>
        <authorList>
            <person name="Goeker M."/>
        </authorList>
    </citation>
    <scope>NUCLEOTIDE SEQUENCE [LARGE SCALE GENOMIC DNA]</scope>
    <source>
        <strain evidence="11 12">DSM 21945</strain>
    </source>
</reference>
<evidence type="ECO:0000256" key="9">
    <source>
        <dbReference type="PIRSR" id="PIRSR001589-2"/>
    </source>
</evidence>
<dbReference type="STRING" id="584787.GCA_001247655_01134"/>
<comment type="similarity">
    <text evidence="2">Belongs to the asparagine synthetase family.</text>
</comment>
<feature type="binding site" evidence="9">
    <location>
        <position position="261"/>
    </location>
    <ligand>
        <name>ATP</name>
        <dbReference type="ChEBI" id="CHEBI:30616"/>
    </ligand>
</feature>
<sequence>MCGFYGHYRQGDNHFDPQQLERALQQLTPRGPDAEGRYQTNGLLLGHRRLKIMDLSDGSAQPMVDDTLGLAMVFNGAIYNYPALRQELSALGYTFHSDGDTEVLLKAFHAWGPQMLPRLNGMFALAIYNLADNSLFLARDRLGIKPLYLKPEAGGLRFASTLPALLGKGEKPALSAKGLDFYLNFHGVTPAPDTVLEGIEKLPPGYWQRFGSKGTERQCWWQPDFDHKPVLSEAQWLDKLAHSLRGAVKRRNLAAVDVGILLSGGLDSSLITALVSEVHPKVQTFSVGFEGAGGEEGDEFRYSDLIAQQFGTEHHRIRVDEDTLLKELLPAISAMSEPMVSHDCIGFYLLSRHVARHCKVVQSGQGADEVFAGYHWYPPMQDTSAPVDCYRQHFFDRSIQEMQETLLPPWQQGDFAGDFVKSHFAMPGATLAIDKALRQDSQVMLVDDPVKRVDNMTMAFGLEARVPFLDHELVELAASMPPHLKVPGGGKYLLRQLGYQLLPNAVIDRPKGYFPVPKLKYIQGQVLALVKDTLYSDRAKARGLFNPRYLDRLFSAPEKALTPLGGNKLWQLASLELWMQAHDL</sequence>
<dbReference type="SUPFAM" id="SSF56235">
    <property type="entry name" value="N-terminal nucleophile aminohydrolases (Ntn hydrolases)"/>
    <property type="match status" value="1"/>
</dbReference>
<keyword evidence="12" id="KW-1185">Reference proteome</keyword>
<dbReference type="AlphaFoldDB" id="A0A3N1PSV5"/>
<organism evidence="11 12">
    <name type="scientific">Gallaecimonas pentaromativorans</name>
    <dbReference type="NCBI Taxonomy" id="584787"/>
    <lineage>
        <taxon>Bacteria</taxon>
        <taxon>Pseudomonadati</taxon>
        <taxon>Pseudomonadota</taxon>
        <taxon>Gammaproteobacteria</taxon>
        <taxon>Enterobacterales</taxon>
        <taxon>Gallaecimonadaceae</taxon>
        <taxon>Gallaecimonas</taxon>
    </lineage>
</organism>
<dbReference type="PANTHER" id="PTHR43284:SF1">
    <property type="entry name" value="ASPARAGINE SYNTHETASE"/>
    <property type="match status" value="1"/>
</dbReference>
<dbReference type="InterPro" id="IPR001962">
    <property type="entry name" value="Asn_synthase"/>
</dbReference>
<dbReference type="NCBIfam" id="TIGR01536">
    <property type="entry name" value="asn_synth_AEB"/>
    <property type="match status" value="1"/>
</dbReference>
<name>A0A3N1PSV5_9GAMM</name>
<dbReference type="PROSITE" id="PS51278">
    <property type="entry name" value="GATASE_TYPE_2"/>
    <property type="match status" value="1"/>
</dbReference>
<comment type="catalytic activity">
    <reaction evidence="7">
        <text>L-aspartate + L-glutamine + ATP + H2O = L-asparagine + L-glutamate + AMP + diphosphate + H(+)</text>
        <dbReference type="Rhea" id="RHEA:12228"/>
        <dbReference type="ChEBI" id="CHEBI:15377"/>
        <dbReference type="ChEBI" id="CHEBI:15378"/>
        <dbReference type="ChEBI" id="CHEBI:29985"/>
        <dbReference type="ChEBI" id="CHEBI:29991"/>
        <dbReference type="ChEBI" id="CHEBI:30616"/>
        <dbReference type="ChEBI" id="CHEBI:33019"/>
        <dbReference type="ChEBI" id="CHEBI:58048"/>
        <dbReference type="ChEBI" id="CHEBI:58359"/>
        <dbReference type="ChEBI" id="CHEBI:456215"/>
        <dbReference type="EC" id="6.3.5.4"/>
    </reaction>
</comment>
<dbReference type="GO" id="GO:0004066">
    <property type="term" value="F:asparagine synthase (glutamine-hydrolyzing) activity"/>
    <property type="evidence" value="ECO:0007669"/>
    <property type="project" value="UniProtKB-EC"/>
</dbReference>
<keyword evidence="8" id="KW-0028">Amino-acid biosynthesis</keyword>
<evidence type="ECO:0000256" key="1">
    <source>
        <dbReference type="ARBA" id="ARBA00005187"/>
    </source>
</evidence>
<accession>A0A3N1PSV5</accession>
<dbReference type="EC" id="6.3.5.4" evidence="3"/>
<evidence type="ECO:0000313" key="11">
    <source>
        <dbReference type="EMBL" id="ROQ27616.1"/>
    </source>
</evidence>
<comment type="pathway">
    <text evidence="1">Amino-acid biosynthesis; L-asparagine biosynthesis; L-asparagine from L-aspartate (L-Gln route): step 1/1.</text>
</comment>
<dbReference type="GO" id="GO:0005524">
    <property type="term" value="F:ATP binding"/>
    <property type="evidence" value="ECO:0007669"/>
    <property type="project" value="UniProtKB-KW"/>
</dbReference>
<dbReference type="Gene3D" id="3.40.50.620">
    <property type="entry name" value="HUPs"/>
    <property type="match status" value="1"/>
</dbReference>
<keyword evidence="8" id="KW-0061">Asparagine biosynthesis</keyword>
<dbReference type="PANTHER" id="PTHR43284">
    <property type="entry name" value="ASPARAGINE SYNTHETASE (GLUTAMINE-HYDROLYZING)"/>
    <property type="match status" value="1"/>
</dbReference>
<dbReference type="CDD" id="cd00712">
    <property type="entry name" value="AsnB"/>
    <property type="match status" value="1"/>
</dbReference>
<dbReference type="PIRSF" id="PIRSF001589">
    <property type="entry name" value="Asn_synthetase_glu-h"/>
    <property type="match status" value="1"/>
</dbReference>
<dbReference type="InterPro" id="IPR051786">
    <property type="entry name" value="ASN_synthetase/amidase"/>
</dbReference>
<feature type="binding site" evidence="9">
    <location>
        <begin position="363"/>
        <end position="364"/>
    </location>
    <ligand>
        <name>ATP</name>
        <dbReference type="ChEBI" id="CHEBI:30616"/>
    </ligand>
</feature>
<dbReference type="Pfam" id="PF13537">
    <property type="entry name" value="GATase_7"/>
    <property type="match status" value="1"/>
</dbReference>
<keyword evidence="6 8" id="KW-0315">Glutamine amidotransferase</keyword>
<evidence type="ECO:0000256" key="7">
    <source>
        <dbReference type="ARBA" id="ARBA00048741"/>
    </source>
</evidence>
<dbReference type="Proteomes" id="UP000268033">
    <property type="component" value="Unassembled WGS sequence"/>
</dbReference>
<evidence type="ECO:0000256" key="3">
    <source>
        <dbReference type="ARBA" id="ARBA00012737"/>
    </source>
</evidence>
<dbReference type="InterPro" id="IPR006426">
    <property type="entry name" value="Asn_synth_AEB"/>
</dbReference>
<dbReference type="GO" id="GO:0005829">
    <property type="term" value="C:cytosol"/>
    <property type="evidence" value="ECO:0007669"/>
    <property type="project" value="TreeGrafter"/>
</dbReference>
<keyword evidence="4 9" id="KW-0547">Nucleotide-binding</keyword>
<comment type="caution">
    <text evidence="11">The sequence shown here is derived from an EMBL/GenBank/DDBJ whole genome shotgun (WGS) entry which is preliminary data.</text>
</comment>
<dbReference type="InterPro" id="IPR033738">
    <property type="entry name" value="AsnB_N"/>
</dbReference>
<evidence type="ECO:0000256" key="4">
    <source>
        <dbReference type="ARBA" id="ARBA00022741"/>
    </source>
</evidence>
<dbReference type="EMBL" id="RJUL01000004">
    <property type="protein sequence ID" value="ROQ27616.1"/>
    <property type="molecule type" value="Genomic_DNA"/>
</dbReference>
<feature type="active site" description="For GATase activity" evidence="8">
    <location>
        <position position="2"/>
    </location>
</feature>
<evidence type="ECO:0000256" key="5">
    <source>
        <dbReference type="ARBA" id="ARBA00022840"/>
    </source>
</evidence>